<dbReference type="SUPFAM" id="SSF56601">
    <property type="entry name" value="beta-lactamase/transpeptidase-like"/>
    <property type="match status" value="1"/>
</dbReference>
<feature type="domain" description="Beta-lactamase-related" evidence="1">
    <location>
        <begin position="46"/>
        <end position="141"/>
    </location>
</feature>
<organism evidence="2 3">
    <name type="scientific">Shewanella jiangmenensis</name>
    <dbReference type="NCBI Taxonomy" id="2837387"/>
    <lineage>
        <taxon>Bacteria</taxon>
        <taxon>Pseudomonadati</taxon>
        <taxon>Pseudomonadota</taxon>
        <taxon>Gammaproteobacteria</taxon>
        <taxon>Alteromonadales</taxon>
        <taxon>Shewanellaceae</taxon>
        <taxon>Shewanella</taxon>
    </lineage>
</organism>
<dbReference type="Proteomes" id="UP001195903">
    <property type="component" value="Unassembled WGS sequence"/>
</dbReference>
<proteinExistence type="predicted"/>
<dbReference type="InterPro" id="IPR001466">
    <property type="entry name" value="Beta-lactam-related"/>
</dbReference>
<dbReference type="GO" id="GO:0016787">
    <property type="term" value="F:hydrolase activity"/>
    <property type="evidence" value="ECO:0007669"/>
    <property type="project" value="UniProtKB-KW"/>
</dbReference>
<dbReference type="InterPro" id="IPR050491">
    <property type="entry name" value="AmpC-like"/>
</dbReference>
<feature type="domain" description="Beta-lactamase-related" evidence="1">
    <location>
        <begin position="207"/>
        <end position="339"/>
    </location>
</feature>
<dbReference type="PANTHER" id="PTHR46825">
    <property type="entry name" value="D-ALANYL-D-ALANINE-CARBOXYPEPTIDASE/ENDOPEPTIDASE AMPH"/>
    <property type="match status" value="1"/>
</dbReference>
<dbReference type="InterPro" id="IPR012338">
    <property type="entry name" value="Beta-lactam/transpept-like"/>
</dbReference>
<keyword evidence="2" id="KW-0378">Hydrolase</keyword>
<sequence length="356" mass="38887">MLLNTDALAQQSLAESLNQWRDLRLSPSFSGVILVRKNETDLLTFSAGDTVTKDSRFMLGSISKPVFASWYLSAHASDLDTPLAAKQLPDFAHKSGRALTPRMMLSHTSGINRRGNGISSNPQNANGSLPFEYSNANYQILVQSLFAPEPKNIGAALSAFFASHKLDIVAKTGGFTELYLGIQGMAPAFDETPDTTQNSHTKNLHTKNLHAINLHTKVSPEGKQRHAAYPHSTPLSLASGTLIGSAAAVADFQTALHQGKLISDVAYRAMVTPYSQREHRWGPLGYGLGLQIANKPLEYSHGGYLPGFMSLMLYYPDSGLQLVMLENVSADLSDQRKAFAHQDELRSLLRDYLNAN</sequence>
<protein>
    <submittedName>
        <fullName evidence="2">Serine hydrolase</fullName>
    </submittedName>
</protein>
<dbReference type="PANTHER" id="PTHR46825:SF9">
    <property type="entry name" value="BETA-LACTAMASE-RELATED DOMAIN-CONTAINING PROTEIN"/>
    <property type="match status" value="1"/>
</dbReference>
<comment type="caution">
    <text evidence="2">The sequence shown here is derived from an EMBL/GenBank/DDBJ whole genome shotgun (WGS) entry which is preliminary data.</text>
</comment>
<gene>
    <name evidence="2" type="ORF">KJI95_08670</name>
</gene>
<dbReference type="EMBL" id="JAHEPS010000002">
    <property type="protein sequence ID" value="MBT1444603.1"/>
    <property type="molecule type" value="Genomic_DNA"/>
</dbReference>
<keyword evidence="3" id="KW-1185">Reference proteome</keyword>
<reference evidence="2 3" key="1">
    <citation type="submission" date="2021-05" db="EMBL/GenBank/DDBJ databases">
        <title>Shewanella sp. JM162201.</title>
        <authorList>
            <person name="Xu S."/>
            <person name="Li A."/>
        </authorList>
    </citation>
    <scope>NUCLEOTIDE SEQUENCE [LARGE SCALE GENOMIC DNA]</scope>
    <source>
        <strain evidence="2 3">JM162201</strain>
    </source>
</reference>
<evidence type="ECO:0000313" key="3">
    <source>
        <dbReference type="Proteomes" id="UP001195903"/>
    </source>
</evidence>
<dbReference type="Pfam" id="PF00144">
    <property type="entry name" value="Beta-lactamase"/>
    <property type="match status" value="2"/>
</dbReference>
<dbReference type="RefSeq" id="WP_214506776.1">
    <property type="nucleotide sequence ID" value="NZ_JAHEPS010000002.1"/>
</dbReference>
<accession>A0ABS5V2B6</accession>
<name>A0ABS5V2B6_9GAMM</name>
<evidence type="ECO:0000259" key="1">
    <source>
        <dbReference type="Pfam" id="PF00144"/>
    </source>
</evidence>
<evidence type="ECO:0000313" key="2">
    <source>
        <dbReference type="EMBL" id="MBT1444603.1"/>
    </source>
</evidence>
<dbReference type="Gene3D" id="3.40.710.10">
    <property type="entry name" value="DD-peptidase/beta-lactamase superfamily"/>
    <property type="match status" value="2"/>
</dbReference>